<protein>
    <recommendedName>
        <fullName evidence="5">RxLR effector protein</fullName>
    </recommendedName>
</protein>
<evidence type="ECO:0000256" key="4">
    <source>
        <dbReference type="ARBA" id="ARBA00022729"/>
    </source>
</evidence>
<gene>
    <name evidence="7" type="ORF">L914_09937</name>
</gene>
<feature type="chain" id="PRO_5004820603" description="RxLR effector protein" evidence="5">
    <location>
        <begin position="25"/>
        <end position="122"/>
    </location>
</feature>
<keyword evidence="4 5" id="KW-0732">Signal</keyword>
<comment type="subcellular location">
    <subcellularLocation>
        <location evidence="1 5">Secreted</location>
    </subcellularLocation>
</comment>
<evidence type="ECO:0000256" key="3">
    <source>
        <dbReference type="ARBA" id="ARBA00022525"/>
    </source>
</evidence>
<sequence>MHLHRVLLMTVVSVLASSSPLVATKETSVSLLDYTAVRGHDVINRGRALRAAKASDDEEHSPDAEERANSISTSIRETAETFALSVKTTVWLEQYNSVDYVQDKLGMHGLTRIELTTHKNYN</sequence>
<feature type="signal peptide" evidence="5">
    <location>
        <begin position="1"/>
        <end position="24"/>
    </location>
</feature>
<dbReference type="Proteomes" id="UP000054532">
    <property type="component" value="Unassembled WGS sequence"/>
</dbReference>
<evidence type="ECO:0000313" key="7">
    <source>
        <dbReference type="EMBL" id="ETM44872.1"/>
    </source>
</evidence>
<evidence type="ECO:0000256" key="2">
    <source>
        <dbReference type="ARBA" id="ARBA00010400"/>
    </source>
</evidence>
<dbReference type="EMBL" id="KI693216">
    <property type="protein sequence ID" value="ETM44872.1"/>
    <property type="molecule type" value="Genomic_DNA"/>
</dbReference>
<feature type="region of interest" description="Disordered" evidence="6">
    <location>
        <begin position="50"/>
        <end position="72"/>
    </location>
</feature>
<organism evidence="7">
    <name type="scientific">Phytophthora nicotianae</name>
    <name type="common">Potato buckeye rot agent</name>
    <name type="synonym">Phytophthora parasitica</name>
    <dbReference type="NCBI Taxonomy" id="4792"/>
    <lineage>
        <taxon>Eukaryota</taxon>
        <taxon>Sar</taxon>
        <taxon>Stramenopiles</taxon>
        <taxon>Oomycota</taxon>
        <taxon>Peronosporomycetes</taxon>
        <taxon>Peronosporales</taxon>
        <taxon>Peronosporaceae</taxon>
        <taxon>Phytophthora</taxon>
    </lineage>
</organism>
<reference evidence="7" key="1">
    <citation type="submission" date="2013-11" db="EMBL/GenBank/DDBJ databases">
        <title>The Genome Sequence of Phytophthora parasitica IAC_01/95.</title>
        <authorList>
            <consortium name="The Broad Institute Genomics Platform"/>
            <person name="Russ C."/>
            <person name="Tyler B."/>
            <person name="Panabieres F."/>
            <person name="Shan W."/>
            <person name="Tripathy S."/>
            <person name="Grunwald N."/>
            <person name="Machado M."/>
            <person name="Johnson C.S."/>
            <person name="Arredondo F."/>
            <person name="Hong C."/>
            <person name="Coffey M."/>
            <person name="Young S.K."/>
            <person name="Zeng Q."/>
            <person name="Gargeya S."/>
            <person name="Fitzgerald M."/>
            <person name="Abouelleil A."/>
            <person name="Alvarado L."/>
            <person name="Chapman S.B."/>
            <person name="Gainer-Dewar J."/>
            <person name="Goldberg J."/>
            <person name="Griggs A."/>
            <person name="Gujja S."/>
            <person name="Hansen M."/>
            <person name="Howarth C."/>
            <person name="Imamovic A."/>
            <person name="Ireland A."/>
            <person name="Larimer J."/>
            <person name="McCowan C."/>
            <person name="Murphy C."/>
            <person name="Pearson M."/>
            <person name="Poon T.W."/>
            <person name="Priest M."/>
            <person name="Roberts A."/>
            <person name="Saif S."/>
            <person name="Shea T."/>
            <person name="Sykes S."/>
            <person name="Wortman J."/>
            <person name="Nusbaum C."/>
            <person name="Birren B."/>
        </authorList>
    </citation>
    <scope>NUCLEOTIDE SEQUENCE [LARGE SCALE GENOMIC DNA]</scope>
    <source>
        <strain evidence="7">IAC_01/95</strain>
    </source>
</reference>
<dbReference type="Pfam" id="PF16810">
    <property type="entry name" value="RXLR"/>
    <property type="match status" value="1"/>
</dbReference>
<evidence type="ECO:0000256" key="1">
    <source>
        <dbReference type="ARBA" id="ARBA00004613"/>
    </source>
</evidence>
<keyword evidence="3 5" id="KW-0964">Secreted</keyword>
<name>W2N878_PHYNI</name>
<evidence type="ECO:0000256" key="6">
    <source>
        <dbReference type="SAM" id="MobiDB-lite"/>
    </source>
</evidence>
<proteinExistence type="inferred from homology"/>
<comment type="function">
    <text evidence="5">Effector that suppresses plant defense responses during pathogen infection.</text>
</comment>
<accession>W2N878</accession>
<comment type="similarity">
    <text evidence="2 5">Belongs to the RxLR effector family.</text>
</comment>
<dbReference type="InterPro" id="IPR031825">
    <property type="entry name" value="RXLR"/>
</dbReference>
<dbReference type="AlphaFoldDB" id="W2N878"/>
<comment type="domain">
    <text evidence="5">The RxLR-dEER motif acts to carry the protein into the host cell cytoplasm through binding to cell surface phosphatidylinositol-3-phosphate.</text>
</comment>
<evidence type="ECO:0000256" key="5">
    <source>
        <dbReference type="RuleBase" id="RU367124"/>
    </source>
</evidence>